<evidence type="ECO:0000256" key="1">
    <source>
        <dbReference type="SAM" id="MobiDB-lite"/>
    </source>
</evidence>
<sequence length="124" mass="14403">MKYTPPLIIFFFITIFTYHHCYVLWVSFTILSTLSVSSHSMLCCVFYCLLCCVPHSVDLEQVSERVESLFNEHHARRRKVSRVPTTSTYEEEEDISPDTQDPSTSYRSFHSASGSKSLRLNNLR</sequence>
<feature type="region of interest" description="Disordered" evidence="1">
    <location>
        <begin position="76"/>
        <end position="124"/>
    </location>
</feature>
<organism evidence="3">
    <name type="scientific">Cacopsylla melanoneura</name>
    <dbReference type="NCBI Taxonomy" id="428564"/>
    <lineage>
        <taxon>Eukaryota</taxon>
        <taxon>Metazoa</taxon>
        <taxon>Ecdysozoa</taxon>
        <taxon>Arthropoda</taxon>
        <taxon>Hexapoda</taxon>
        <taxon>Insecta</taxon>
        <taxon>Pterygota</taxon>
        <taxon>Neoptera</taxon>
        <taxon>Paraneoptera</taxon>
        <taxon>Hemiptera</taxon>
        <taxon>Sternorrhyncha</taxon>
        <taxon>Psylloidea</taxon>
        <taxon>Psyllidae</taxon>
        <taxon>Psyllinae</taxon>
        <taxon>Cacopsylla</taxon>
    </lineage>
</organism>
<name>A0A8D8YQ61_9HEMI</name>
<accession>A0A8D8YQ61</accession>
<keyword evidence="2" id="KW-0812">Transmembrane</keyword>
<feature type="transmembrane region" description="Helical" evidence="2">
    <location>
        <begin position="7"/>
        <end position="28"/>
    </location>
</feature>
<keyword evidence="2" id="KW-1133">Transmembrane helix</keyword>
<keyword evidence="2" id="KW-0472">Membrane</keyword>
<dbReference type="AlphaFoldDB" id="A0A8D8YQ61"/>
<feature type="compositionally biased region" description="Polar residues" evidence="1">
    <location>
        <begin position="97"/>
        <end position="124"/>
    </location>
</feature>
<dbReference type="EMBL" id="HBUF01388527">
    <property type="protein sequence ID" value="CAG6733007.1"/>
    <property type="molecule type" value="Transcribed_RNA"/>
</dbReference>
<evidence type="ECO:0000256" key="2">
    <source>
        <dbReference type="SAM" id="Phobius"/>
    </source>
</evidence>
<dbReference type="EMBL" id="HBUF01388526">
    <property type="protein sequence ID" value="CAG6733006.1"/>
    <property type="molecule type" value="Transcribed_RNA"/>
</dbReference>
<protein>
    <submittedName>
        <fullName evidence="3">Uncharacterized protein</fullName>
    </submittedName>
</protein>
<dbReference type="EMBL" id="HBUF01388525">
    <property type="protein sequence ID" value="CAG6733005.1"/>
    <property type="molecule type" value="Transcribed_RNA"/>
</dbReference>
<proteinExistence type="predicted"/>
<evidence type="ECO:0000313" key="3">
    <source>
        <dbReference type="EMBL" id="CAG6733007.1"/>
    </source>
</evidence>
<reference evidence="3" key="1">
    <citation type="submission" date="2021-05" db="EMBL/GenBank/DDBJ databases">
        <authorList>
            <person name="Alioto T."/>
            <person name="Alioto T."/>
            <person name="Gomez Garrido J."/>
        </authorList>
    </citation>
    <scope>NUCLEOTIDE SEQUENCE</scope>
</reference>